<reference evidence="1 2" key="1">
    <citation type="submission" date="2014-06" db="EMBL/GenBank/DDBJ databases">
        <authorList>
            <person name="Urmite Genomes Urmite Genomes"/>
        </authorList>
    </citation>
    <scope>NUCLEOTIDE SEQUENCE [LARGE SCALE GENOMIC DNA]</scope>
</reference>
<dbReference type="Proteomes" id="UP000044071">
    <property type="component" value="Unassembled WGS sequence"/>
</dbReference>
<dbReference type="eggNOG" id="ENOG5031E4Y">
    <property type="taxonomic scope" value="Bacteria"/>
</dbReference>
<protein>
    <submittedName>
        <fullName evidence="1">Uncharacterized protein</fullName>
    </submittedName>
</protein>
<dbReference type="STRING" id="1034943.BN59_00900"/>
<gene>
    <name evidence="1" type="ORF">BN59_00900</name>
</gene>
<dbReference type="EMBL" id="CCSB01000001">
    <property type="protein sequence ID" value="CDZ76626.1"/>
    <property type="molecule type" value="Genomic_DNA"/>
</dbReference>
<evidence type="ECO:0000313" key="1">
    <source>
        <dbReference type="EMBL" id="CDZ76626.1"/>
    </source>
</evidence>
<organism evidence="1 2">
    <name type="scientific">Legionella massiliensis</name>
    <dbReference type="NCBI Taxonomy" id="1034943"/>
    <lineage>
        <taxon>Bacteria</taxon>
        <taxon>Pseudomonadati</taxon>
        <taxon>Pseudomonadota</taxon>
        <taxon>Gammaproteobacteria</taxon>
        <taxon>Legionellales</taxon>
        <taxon>Legionellaceae</taxon>
        <taxon>Legionella</taxon>
    </lineage>
</organism>
<name>A0A078KUB1_9GAMM</name>
<dbReference type="RefSeq" id="WP_043873122.1">
    <property type="nucleotide sequence ID" value="NZ_CCVW01000001.1"/>
</dbReference>
<dbReference type="AlphaFoldDB" id="A0A078KUB1"/>
<proteinExistence type="predicted"/>
<accession>A0A078KUB1</accession>
<evidence type="ECO:0000313" key="2">
    <source>
        <dbReference type="Proteomes" id="UP000044071"/>
    </source>
</evidence>
<keyword evidence="2" id="KW-1185">Reference proteome</keyword>
<dbReference type="OrthoDB" id="5650032at2"/>
<sequence length="193" mass="22695">MKLHATMVIAITIFIAKPVIARECHLPNEWQKLCPVLQSRVEQTSHKMKLQDSEAQALENYIQNTDFNFLYLSKLQDLMPKTTTELWMATYNRGLNKNETEKMAEYLITEVKFYKFKNLPAFDNNTSHIIGREWHEIDYSGENMTWEKQKEKYAPYGISNFKSLQCLQKFFPVESKLPYFNKIYQPTNMSGGS</sequence>